<evidence type="ECO:0000313" key="3">
    <source>
        <dbReference type="Proteomes" id="UP000699691"/>
    </source>
</evidence>
<dbReference type="PANTHER" id="PTHR33734">
    <property type="entry name" value="LYSM DOMAIN-CONTAINING GPI-ANCHORED PROTEIN 2"/>
    <property type="match status" value="1"/>
</dbReference>
<proteinExistence type="predicted"/>
<comment type="caution">
    <text evidence="2">The sequence shown here is derived from an EMBL/GenBank/DDBJ whole genome shotgun (WGS) entry which is preliminary data.</text>
</comment>
<dbReference type="AlphaFoldDB" id="A0A955RWT1"/>
<dbReference type="CDD" id="cd00118">
    <property type="entry name" value="LysM"/>
    <property type="match status" value="1"/>
</dbReference>
<reference evidence="2" key="1">
    <citation type="submission" date="2020-04" db="EMBL/GenBank/DDBJ databases">
        <authorList>
            <person name="Zhang T."/>
        </authorList>
    </citation>
    <scope>NUCLEOTIDE SEQUENCE</scope>
    <source>
        <strain evidence="2">HKST-UBA02</strain>
    </source>
</reference>
<evidence type="ECO:0000313" key="2">
    <source>
        <dbReference type="EMBL" id="MCA9397571.1"/>
    </source>
</evidence>
<dbReference type="InterPro" id="IPR036779">
    <property type="entry name" value="LysM_dom_sf"/>
</dbReference>
<dbReference type="Pfam" id="PF01476">
    <property type="entry name" value="LysM"/>
    <property type="match status" value="1"/>
</dbReference>
<gene>
    <name evidence="2" type="ORF">KC573_01975</name>
</gene>
<organism evidence="2 3">
    <name type="scientific">candidate division WWE3 bacterium</name>
    <dbReference type="NCBI Taxonomy" id="2053526"/>
    <lineage>
        <taxon>Bacteria</taxon>
        <taxon>Katanobacteria</taxon>
    </lineage>
</organism>
<name>A0A955RWT1_UNCKA</name>
<dbReference type="SMART" id="SM00257">
    <property type="entry name" value="LysM"/>
    <property type="match status" value="1"/>
</dbReference>
<dbReference type="EMBL" id="JAGQKY010000068">
    <property type="protein sequence ID" value="MCA9397571.1"/>
    <property type="molecule type" value="Genomic_DNA"/>
</dbReference>
<evidence type="ECO:0000259" key="1">
    <source>
        <dbReference type="PROSITE" id="PS51782"/>
    </source>
</evidence>
<dbReference type="PANTHER" id="PTHR33734:SF22">
    <property type="entry name" value="MEMBRANE-BOUND LYTIC MUREIN TRANSGLYCOSYLASE D"/>
    <property type="match status" value="1"/>
</dbReference>
<feature type="domain" description="LysM" evidence="1">
    <location>
        <begin position="75"/>
        <end position="119"/>
    </location>
</feature>
<dbReference type="Proteomes" id="UP000699691">
    <property type="component" value="Unassembled WGS sequence"/>
</dbReference>
<accession>A0A955RWT1</accession>
<protein>
    <submittedName>
        <fullName evidence="2">LysM peptidoglycan-binding domain-containing protein</fullName>
    </submittedName>
</protein>
<sequence length="420" mass="46635">MLIDEFLNKLITLNPDIRVQAWTYETILPSNTTIHLPSPAESASCQAYQTPTTPGSTHAYITEIDPTATETSGTQTYIVQPGDTLAEIATRYNVTVSDLQEWNDIVNPNVIVVGMTLVVTNPSDGEKTGTITTPNEDRIVMNPTIPLVCDPSKALNVDRRFQVAALEAEHDNPFLQWLESYNELDKNTTWGTQGWEEVFRRIHAGEALPTPVYLQALTVLYEIYTTESCNPLSEERAHTVREKLQNLAREKNPFQTNNPISPQEYEELLAQVNNIIMTQILIEHNGETDMGKAIRAFFDNSMSRLETELATKHTGRGIAGIYDGDLRTLYKSLMLIVLATDNGNINNSSLQSSLEGIRQLFQDHGNENTTSSIEILLVCILLVVCSPILIGLSEAIGLNILKKVPLPDPIGAIRRFWGGG</sequence>
<dbReference type="PROSITE" id="PS51782">
    <property type="entry name" value="LYSM"/>
    <property type="match status" value="1"/>
</dbReference>
<dbReference type="InterPro" id="IPR018392">
    <property type="entry name" value="LysM"/>
</dbReference>
<reference evidence="2" key="2">
    <citation type="journal article" date="2021" name="Microbiome">
        <title>Successional dynamics and alternative stable states in a saline activated sludge microbial community over 9 years.</title>
        <authorList>
            <person name="Wang Y."/>
            <person name="Ye J."/>
            <person name="Ju F."/>
            <person name="Liu L."/>
            <person name="Boyd J.A."/>
            <person name="Deng Y."/>
            <person name="Parks D.H."/>
            <person name="Jiang X."/>
            <person name="Yin X."/>
            <person name="Woodcroft B.J."/>
            <person name="Tyson G.W."/>
            <person name="Hugenholtz P."/>
            <person name="Polz M.F."/>
            <person name="Zhang T."/>
        </authorList>
    </citation>
    <scope>NUCLEOTIDE SEQUENCE</scope>
    <source>
        <strain evidence="2">HKST-UBA02</strain>
    </source>
</reference>
<dbReference type="Gene3D" id="3.10.350.10">
    <property type="entry name" value="LysM domain"/>
    <property type="match status" value="1"/>
</dbReference>
<dbReference type="SUPFAM" id="SSF54106">
    <property type="entry name" value="LysM domain"/>
    <property type="match status" value="1"/>
</dbReference>